<gene>
    <name evidence="1" type="ORF">ACFSAV_02710</name>
</gene>
<dbReference type="RefSeq" id="WP_379095906.1">
    <property type="nucleotide sequence ID" value="NZ_JBHUFP010000004.1"/>
</dbReference>
<proteinExistence type="predicted"/>
<organism evidence="1 2">
    <name type="scientific">Pasteurella oralis</name>
    <dbReference type="NCBI Taxonomy" id="1071947"/>
    <lineage>
        <taxon>Bacteria</taxon>
        <taxon>Pseudomonadati</taxon>
        <taxon>Pseudomonadota</taxon>
        <taxon>Gammaproteobacteria</taxon>
        <taxon>Pasteurellales</taxon>
        <taxon>Pasteurellaceae</taxon>
        <taxon>Pasteurella</taxon>
    </lineage>
</organism>
<dbReference type="Proteomes" id="UP001597420">
    <property type="component" value="Unassembled WGS sequence"/>
</dbReference>
<accession>A0ABW4NSR3</accession>
<keyword evidence="2" id="KW-1185">Reference proteome</keyword>
<name>A0ABW4NSR3_9PAST</name>
<reference evidence="2" key="1">
    <citation type="journal article" date="2019" name="Int. J. Syst. Evol. Microbiol.">
        <title>The Global Catalogue of Microorganisms (GCM) 10K type strain sequencing project: providing services to taxonomists for standard genome sequencing and annotation.</title>
        <authorList>
            <consortium name="The Broad Institute Genomics Platform"/>
            <consortium name="The Broad Institute Genome Sequencing Center for Infectious Disease"/>
            <person name="Wu L."/>
            <person name="Ma J."/>
        </authorList>
    </citation>
    <scope>NUCLEOTIDE SEQUENCE [LARGE SCALE GENOMIC DNA]</scope>
    <source>
        <strain evidence="2">CCM 7950</strain>
    </source>
</reference>
<protein>
    <submittedName>
        <fullName evidence="1">Uncharacterized protein</fullName>
    </submittedName>
</protein>
<evidence type="ECO:0000313" key="1">
    <source>
        <dbReference type="EMBL" id="MFD1805293.1"/>
    </source>
</evidence>
<sequence>MLVINMKEDLERALNNKEPSFIIEGELAEKIKKPKRLPQSIN</sequence>
<dbReference type="EMBL" id="JBHUFP010000004">
    <property type="protein sequence ID" value="MFD1805293.1"/>
    <property type="molecule type" value="Genomic_DNA"/>
</dbReference>
<evidence type="ECO:0000313" key="2">
    <source>
        <dbReference type="Proteomes" id="UP001597420"/>
    </source>
</evidence>
<comment type="caution">
    <text evidence="1">The sequence shown here is derived from an EMBL/GenBank/DDBJ whole genome shotgun (WGS) entry which is preliminary data.</text>
</comment>